<dbReference type="Proteomes" id="UP000004671">
    <property type="component" value="Chromosome"/>
</dbReference>
<keyword evidence="3" id="KW-1185">Reference proteome</keyword>
<protein>
    <submittedName>
        <fullName evidence="1">Por secretion system C-terminal sorting domain-containing protein</fullName>
    </submittedName>
</protein>
<evidence type="ECO:0000313" key="4">
    <source>
        <dbReference type="Proteomes" id="UP000183868"/>
    </source>
</evidence>
<evidence type="ECO:0000313" key="1">
    <source>
        <dbReference type="EMBL" id="APF17606.1"/>
    </source>
</evidence>
<dbReference type="OrthoDB" id="847053at2"/>
<dbReference type="InParanoid" id="H1XVD8"/>
<reference evidence="2 3" key="1">
    <citation type="submission" date="2011-09" db="EMBL/GenBank/DDBJ databases">
        <title>The permanent draft genome of Caldithrix abyssi DSM 13497.</title>
        <authorList>
            <consortium name="US DOE Joint Genome Institute (JGI-PGF)"/>
            <person name="Lucas S."/>
            <person name="Han J."/>
            <person name="Lapidus A."/>
            <person name="Bruce D."/>
            <person name="Goodwin L."/>
            <person name="Pitluck S."/>
            <person name="Peters L."/>
            <person name="Kyrpides N."/>
            <person name="Mavromatis K."/>
            <person name="Ivanova N."/>
            <person name="Mikhailova N."/>
            <person name="Chertkov O."/>
            <person name="Detter J.C."/>
            <person name="Tapia R."/>
            <person name="Han C."/>
            <person name="Land M."/>
            <person name="Hauser L."/>
            <person name="Markowitz V."/>
            <person name="Cheng J.-F."/>
            <person name="Hugenholtz P."/>
            <person name="Woyke T."/>
            <person name="Wu D."/>
            <person name="Spring S."/>
            <person name="Brambilla E."/>
            <person name="Klenk H.-P."/>
            <person name="Eisen J.A."/>
        </authorList>
    </citation>
    <scope>NUCLEOTIDE SEQUENCE [LARGE SCALE GENOMIC DNA]</scope>
    <source>
        <strain evidence="2 3">DSM 13497</strain>
    </source>
</reference>
<name>H1XVD8_CALAY</name>
<dbReference type="Gene3D" id="2.60.40.4070">
    <property type="match status" value="1"/>
</dbReference>
<sequence length="728" mass="80108" precursor="true">MLAIGSLLRLKNVMFLLLLFLVVPSLILAQKTTIFYIAGDWSDEFNWDNGLPEDGDDVVINADCTVDMFAYVPMMGNLDINALLDNTDWDHNFDVDYLNINSGGDFRCDGNLWVYFDFSMGDFDNDGTTASGTFNGTVTVDGDMDISDSYDECYATFNNKVTVTGLYNSGIYATVIFNDSVSTANFTAGGAVTIKKKLTCAQLSIPGAFNVYADIDCRAFLMKSGGQFNLFGDYTVTVTSGSADPDVDVILGVFQPSQGTFVLKKGDAYGPSITSTVDNYFHHLTIEGDTYFGDEPWVEDLDVNGNLVIASGATLTTYNNNLKIAGDFTCNGTYFLGSYTPTVTFDGTGTQTLTGNVDFYHLTVASNSTLLTGSYTPTVSPNSLTENGYLQGNIQSTQSISSDATFTVGNLGCEITNGAGLGSVTVTRHTGSSYTLAPHSLTRWYNITATTADNSVTLRLYYRDSELNNNTESDLNIWRYAGGSWQKFVPTTRDAANNYVESTVDIPAGSSDWILSDAQEDQSLPVSLLHFWAETQFDNQILLKWTVASEIDNAGFLILRREKPDSVYVEIGYVPGRGNANASKTYEFLDAYVRINSLYDYQLFSVTINGGKELIATLENVKPIAHEANQPETTLPEQFELYPVFPNPFNPSTTIRYAVPVAGQVRISVHDLQGRHICTLVDRHIEPGNYQVSWDGRNQWGISVPSGVYFVRMNADRFQAVRKVMFLK</sequence>
<dbReference type="KEGG" id="caby:Cabys_855"/>
<dbReference type="eggNOG" id="COG2911">
    <property type="taxonomic scope" value="Bacteria"/>
</dbReference>
<dbReference type="EMBL" id="CM001402">
    <property type="protein sequence ID" value="EHO41696.1"/>
    <property type="molecule type" value="Genomic_DNA"/>
</dbReference>
<dbReference type="EMBL" id="CP018099">
    <property type="protein sequence ID" value="APF17606.1"/>
    <property type="molecule type" value="Genomic_DNA"/>
</dbReference>
<reference evidence="1 4" key="2">
    <citation type="submission" date="2016-11" db="EMBL/GenBank/DDBJ databases">
        <title>Genomic analysis of Caldithrix abyssi and proposal of a novel bacterial phylum Caldithrichaeota.</title>
        <authorList>
            <person name="Kublanov I."/>
            <person name="Sigalova O."/>
            <person name="Gavrilov S."/>
            <person name="Lebedinsky A."/>
            <person name="Ivanova N."/>
            <person name="Daum C."/>
            <person name="Reddy T."/>
            <person name="Klenk H.P."/>
            <person name="Goker M."/>
            <person name="Reva O."/>
            <person name="Miroshnichenko M."/>
            <person name="Kyprides N."/>
            <person name="Woyke T."/>
            <person name="Gelfand M."/>
        </authorList>
    </citation>
    <scope>NUCLEOTIDE SEQUENCE [LARGE SCALE GENOMIC DNA]</scope>
    <source>
        <strain evidence="1 4">LF13</strain>
    </source>
</reference>
<dbReference type="NCBIfam" id="TIGR04183">
    <property type="entry name" value="Por_Secre_tail"/>
    <property type="match status" value="1"/>
</dbReference>
<gene>
    <name evidence="1" type="ORF">Cabys_855</name>
    <name evidence="2" type="ORF">Calab_2084</name>
</gene>
<proteinExistence type="predicted"/>
<dbReference type="STRING" id="880073.Cabys_855"/>
<dbReference type="Proteomes" id="UP000183868">
    <property type="component" value="Chromosome"/>
</dbReference>
<dbReference type="RefSeq" id="WP_006928869.1">
    <property type="nucleotide sequence ID" value="NZ_CM001402.1"/>
</dbReference>
<organism evidence="2 3">
    <name type="scientific">Caldithrix abyssi DSM 13497</name>
    <dbReference type="NCBI Taxonomy" id="880073"/>
    <lineage>
        <taxon>Bacteria</taxon>
        <taxon>Pseudomonadati</taxon>
        <taxon>Calditrichota</taxon>
        <taxon>Calditrichia</taxon>
        <taxon>Calditrichales</taxon>
        <taxon>Calditrichaceae</taxon>
        <taxon>Caldithrix</taxon>
    </lineage>
</organism>
<evidence type="ECO:0000313" key="2">
    <source>
        <dbReference type="EMBL" id="EHO41696.1"/>
    </source>
</evidence>
<dbReference type="AlphaFoldDB" id="H1XVD8"/>
<dbReference type="PaxDb" id="880073-Calab_2084"/>
<dbReference type="HOGENOM" id="CLU_380234_0_0_0"/>
<dbReference type="InterPro" id="IPR026444">
    <property type="entry name" value="Secre_tail"/>
</dbReference>
<accession>H1XVD8</accession>
<evidence type="ECO:0000313" key="3">
    <source>
        <dbReference type="Proteomes" id="UP000004671"/>
    </source>
</evidence>